<proteinExistence type="predicted"/>
<dbReference type="EMBL" id="CAACVS010000441">
    <property type="protein sequence ID" value="VEU42469.1"/>
    <property type="molecule type" value="Genomic_DNA"/>
</dbReference>
<name>A0A448ZKB2_9STRA</name>
<evidence type="ECO:0000313" key="2">
    <source>
        <dbReference type="Proteomes" id="UP000291116"/>
    </source>
</evidence>
<protein>
    <submittedName>
        <fullName evidence="1">Uncharacterized protein</fullName>
    </submittedName>
</protein>
<sequence length="153" mass="17008">MRIHIVRYNDIVSVSQVALQGLRKFFKIGLHSRFMITRKGVGVAIDLKLGVNSHVHVHSGRLYPSHKVNVIIQCQLLGYLEQSFLDSRGGSFWWPNMYDHPGARTWICFFGEIFEGVPGGSLGGSLVRTRGLRSARLLIGSSMSVLYSTVGSC</sequence>
<organism evidence="1 2">
    <name type="scientific">Pseudo-nitzschia multistriata</name>
    <dbReference type="NCBI Taxonomy" id="183589"/>
    <lineage>
        <taxon>Eukaryota</taxon>
        <taxon>Sar</taxon>
        <taxon>Stramenopiles</taxon>
        <taxon>Ochrophyta</taxon>
        <taxon>Bacillariophyta</taxon>
        <taxon>Bacillariophyceae</taxon>
        <taxon>Bacillariophycidae</taxon>
        <taxon>Bacillariales</taxon>
        <taxon>Bacillariaceae</taxon>
        <taxon>Pseudo-nitzschia</taxon>
    </lineage>
</organism>
<reference evidence="1 2" key="1">
    <citation type="submission" date="2019-01" db="EMBL/GenBank/DDBJ databases">
        <authorList>
            <person name="Ferrante I. M."/>
        </authorList>
    </citation>
    <scope>NUCLEOTIDE SEQUENCE [LARGE SCALE GENOMIC DNA]</scope>
    <source>
        <strain evidence="1 2">B856</strain>
    </source>
</reference>
<accession>A0A448ZKB2</accession>
<evidence type="ECO:0000313" key="1">
    <source>
        <dbReference type="EMBL" id="VEU42469.1"/>
    </source>
</evidence>
<gene>
    <name evidence="1" type="ORF">PSNMU_V1.4_AUG-EV-PASAV3_0093050</name>
</gene>
<dbReference type="Proteomes" id="UP000291116">
    <property type="component" value="Unassembled WGS sequence"/>
</dbReference>
<dbReference type="AlphaFoldDB" id="A0A448ZKB2"/>
<keyword evidence="2" id="KW-1185">Reference proteome</keyword>